<reference evidence="1 2" key="1">
    <citation type="journal article" date="2016" name="G3 (Bethesda)">
        <title>First Draft Assembly and Annotation of the Genome of a California Endemic Oak Quercus lobata Nee (Fagaceae).</title>
        <authorList>
            <person name="Sork V.L."/>
            <person name="Fitz-Gibbon S.T."/>
            <person name="Puiu D."/>
            <person name="Crepeau M."/>
            <person name="Gugger P.F."/>
            <person name="Sherman R."/>
            <person name="Stevens K."/>
            <person name="Langley C.H."/>
            <person name="Pellegrini M."/>
            <person name="Salzberg S.L."/>
        </authorList>
    </citation>
    <scope>NUCLEOTIDE SEQUENCE [LARGE SCALE GENOMIC DNA]</scope>
    <source>
        <strain evidence="1 2">cv. SW786</strain>
    </source>
</reference>
<proteinExistence type="predicted"/>
<evidence type="ECO:0000313" key="2">
    <source>
        <dbReference type="Proteomes" id="UP000594261"/>
    </source>
</evidence>
<sequence length="1034" mass="118421">MVDARKDIKEWVISLAFPSGGQFSPVKRGTSSTGVFAFLPTAMVSNFPFIIQADFILSSSIEIILLDNKWNSGILDHVPHSFCSAFTTFMKSTLTEKYFSVGQVLHLLPCLECSYKELNRVRQFIMTLLEEECIVPCETFVDEKIHFCMPTYMIRVLPEFRKILVSIKEHSVLSRGISSWVNFVVHNSVDRNEYDDAFDFLRIPSAGTCNDWLWDGIQPEAMVDKEEDNGKYVELEVVYELLNLQENALRQMNYCKFSKSMEKLLIFQMFNSPTQCFLCDGTGISTLLEIERTLKVLSAVDEEYYMDRIRSFKDELIFIGMRIGSEDMYQLISDHLKHLASSAMCKTLAILLLSFIKYSNDQNKLDEDLLKTVKSGKWLKTNQADCSKWELKLLGILIDLEDVYKLIPEHVQFPKDLSTLTKNSVFLLLGCIQHLGLAEYYGSRIGSYRAELEAIGVVVDLDGAYKILSFTLKSTLSSSGLTSANVFSLLNCISCMNITMQSQSHNIIRCLSGEKWLKNCHGYKSVPESIFVVINFSEGAHFVTRVLKLPREPGSLAPKGALSLLQCATSLRNSCKSSDRSTFKILLNKLTRRKWIKTHMSYRSPQECIMFNPEWKCYLTPNDRPFIDEKFYVTLGSLEKEDLKAIGVKVDIEEACNLISHALTSHIQTSAVRRIHRFLYKFNWNPQVQDTRSSQLWILDQQVGKEKWVENWRCVLHDQDNLFDARLHALDKYYEKELLPFLSRAFGVREVPSSFDYIDIWNDCEVTQKFPQKTVQQATCSSAANTSRVVQFVTKEVFIADDLKLKQSFTEASEKPLFVWFPPRCSSSPDKLLEIYTSLGVQKISEAVQFDLHCTMSVSEKIDKTDSVIGKALIKLVLAFAEMPMEEKHKIANSLLELSVYGTECPISVRYALQLPLQKRRLEVEIEKMVLWEKNSQRLLVKKSTWNEAKKDLEFIASFARAISEAVLPYSRDQKNKLCKIIQMGLEEDAGDYLLWTENLELSVEDKEFLDRLFPSGKSSPVLGKRQSINPLLP</sequence>
<name>A0A7N2LRM6_QUELO</name>
<protein>
    <submittedName>
        <fullName evidence="1">Uncharacterized protein</fullName>
    </submittedName>
</protein>
<dbReference type="EMBL" id="LRBV02000005">
    <property type="status" value="NOT_ANNOTATED_CDS"/>
    <property type="molecule type" value="Genomic_DNA"/>
</dbReference>
<dbReference type="Gramene" id="QL05p049248:mrna">
    <property type="protein sequence ID" value="QL05p049248:mrna"/>
    <property type="gene ID" value="QL05p049248"/>
</dbReference>
<accession>A0A7N2LRM6</accession>
<dbReference type="EnsemblPlants" id="QL05p049248:mrna">
    <property type="protein sequence ID" value="QL05p049248:mrna"/>
    <property type="gene ID" value="QL05p049248"/>
</dbReference>
<dbReference type="Proteomes" id="UP000594261">
    <property type="component" value="Chromosome 5"/>
</dbReference>
<dbReference type="OMA" id="VMTISEC"/>
<evidence type="ECO:0000313" key="1">
    <source>
        <dbReference type="EnsemblPlants" id="QL05p049248:mrna"/>
    </source>
</evidence>
<dbReference type="InterPro" id="IPR052957">
    <property type="entry name" value="Auxin_embryo_med"/>
</dbReference>
<dbReference type="InParanoid" id="A0A7N2LRM6"/>
<keyword evidence="2" id="KW-1185">Reference proteome</keyword>
<dbReference type="PANTHER" id="PTHR32387">
    <property type="entry name" value="WU:FJ29H11"/>
    <property type="match status" value="1"/>
</dbReference>
<organism evidence="1 2">
    <name type="scientific">Quercus lobata</name>
    <name type="common">Valley oak</name>
    <dbReference type="NCBI Taxonomy" id="97700"/>
    <lineage>
        <taxon>Eukaryota</taxon>
        <taxon>Viridiplantae</taxon>
        <taxon>Streptophyta</taxon>
        <taxon>Embryophyta</taxon>
        <taxon>Tracheophyta</taxon>
        <taxon>Spermatophyta</taxon>
        <taxon>Magnoliopsida</taxon>
        <taxon>eudicotyledons</taxon>
        <taxon>Gunneridae</taxon>
        <taxon>Pentapetalae</taxon>
        <taxon>rosids</taxon>
        <taxon>fabids</taxon>
        <taxon>Fagales</taxon>
        <taxon>Fagaceae</taxon>
        <taxon>Quercus</taxon>
    </lineage>
</organism>
<dbReference type="AlphaFoldDB" id="A0A7N2LRM6"/>
<reference evidence="1" key="2">
    <citation type="submission" date="2021-01" db="UniProtKB">
        <authorList>
            <consortium name="EnsemblPlants"/>
        </authorList>
    </citation>
    <scope>IDENTIFICATION</scope>
</reference>
<dbReference type="PANTHER" id="PTHR32387:SF11">
    <property type="entry name" value="PROTEIN NO VEIN C-TERMINAL DOMAIN-CONTAINING PROTEIN"/>
    <property type="match status" value="1"/>
</dbReference>